<reference evidence="2 3" key="1">
    <citation type="journal article" date="2021" name="Sci. Rep.">
        <title>Genome sequencing of the multicellular alga Astrephomene provides insights into convergent evolution of germ-soma differentiation.</title>
        <authorList>
            <person name="Yamashita S."/>
            <person name="Yamamoto K."/>
            <person name="Matsuzaki R."/>
            <person name="Suzuki S."/>
            <person name="Yamaguchi H."/>
            <person name="Hirooka S."/>
            <person name="Minakuchi Y."/>
            <person name="Miyagishima S."/>
            <person name="Kawachi M."/>
            <person name="Toyoda A."/>
            <person name="Nozaki H."/>
        </authorList>
    </citation>
    <scope>NUCLEOTIDE SEQUENCE [LARGE SCALE GENOMIC DNA]</scope>
    <source>
        <strain evidence="2 3">NIES-4017</strain>
    </source>
</reference>
<dbReference type="EMBL" id="BMAR01000001">
    <property type="protein sequence ID" value="GFR41438.1"/>
    <property type="molecule type" value="Genomic_DNA"/>
</dbReference>
<protein>
    <submittedName>
        <fullName evidence="2">Uncharacterized protein</fullName>
    </submittedName>
</protein>
<name>A0AAD3DIQ4_9CHLO</name>
<dbReference type="AlphaFoldDB" id="A0AAD3DIQ4"/>
<sequence>MVWYSVRPGELHMQDPVLLADLIDVVNSSQQLAHPGEQPDGMFVLRADTVDPDSLYIHVGAYTPNAENRFTLRLLRWRIDNGGAEVKPRGVAAGYQPLDLTPAQQDVMVRALDFMTVRSEQMNALAEFGGNNDFVLLPVGMAMAGGMGMGMGAGLGFQGLPLLWNPPAVVGHFDGGDDDDDDLEDIDNDNDDGDGDDADMWEGGMWEGGDGEEEEPWEMVEVLEEEYNNGGAAPAAE</sequence>
<accession>A0AAD3DIQ4</accession>
<evidence type="ECO:0000313" key="2">
    <source>
        <dbReference type="EMBL" id="GFR41438.1"/>
    </source>
</evidence>
<keyword evidence="3" id="KW-1185">Reference proteome</keyword>
<feature type="region of interest" description="Disordered" evidence="1">
    <location>
        <begin position="171"/>
        <end position="215"/>
    </location>
</feature>
<proteinExistence type="predicted"/>
<dbReference type="Proteomes" id="UP001054857">
    <property type="component" value="Unassembled WGS sequence"/>
</dbReference>
<evidence type="ECO:0000313" key="3">
    <source>
        <dbReference type="Proteomes" id="UP001054857"/>
    </source>
</evidence>
<gene>
    <name evidence="2" type="ORF">Agub_g2125</name>
</gene>
<evidence type="ECO:0000256" key="1">
    <source>
        <dbReference type="SAM" id="MobiDB-lite"/>
    </source>
</evidence>
<organism evidence="2 3">
    <name type="scientific">Astrephomene gubernaculifera</name>
    <dbReference type="NCBI Taxonomy" id="47775"/>
    <lineage>
        <taxon>Eukaryota</taxon>
        <taxon>Viridiplantae</taxon>
        <taxon>Chlorophyta</taxon>
        <taxon>core chlorophytes</taxon>
        <taxon>Chlorophyceae</taxon>
        <taxon>CS clade</taxon>
        <taxon>Chlamydomonadales</taxon>
        <taxon>Astrephomenaceae</taxon>
        <taxon>Astrephomene</taxon>
    </lineage>
</organism>
<feature type="compositionally biased region" description="Acidic residues" evidence="1">
    <location>
        <begin position="176"/>
        <end position="200"/>
    </location>
</feature>
<comment type="caution">
    <text evidence="2">The sequence shown here is derived from an EMBL/GenBank/DDBJ whole genome shotgun (WGS) entry which is preliminary data.</text>
</comment>